<feature type="region of interest" description="Disordered" evidence="1">
    <location>
        <begin position="32"/>
        <end position="54"/>
    </location>
</feature>
<evidence type="ECO:0000256" key="1">
    <source>
        <dbReference type="SAM" id="MobiDB-lite"/>
    </source>
</evidence>
<gene>
    <name evidence="2" type="ORF">CCAP1982_LOCUS5590</name>
</gene>
<dbReference type="EMBL" id="CAJHJT010000012">
    <property type="protein sequence ID" value="CAD6996920.1"/>
    <property type="molecule type" value="Genomic_DNA"/>
</dbReference>
<accession>A0A811UE72</accession>
<sequence>MAYDPPSVELCKSPLRRLCAVTQRNHLLQAISVTGNSNTPTALPSPQSSSASSV</sequence>
<feature type="compositionally biased region" description="Polar residues" evidence="1">
    <location>
        <begin position="32"/>
        <end position="42"/>
    </location>
</feature>
<comment type="caution">
    <text evidence="2">The sequence shown here is derived from an EMBL/GenBank/DDBJ whole genome shotgun (WGS) entry which is preliminary data.</text>
</comment>
<feature type="compositionally biased region" description="Low complexity" evidence="1">
    <location>
        <begin position="44"/>
        <end position="54"/>
    </location>
</feature>
<dbReference type="Proteomes" id="UP000606786">
    <property type="component" value="Unassembled WGS sequence"/>
</dbReference>
<evidence type="ECO:0000313" key="2">
    <source>
        <dbReference type="EMBL" id="CAD6996920.1"/>
    </source>
</evidence>
<reference evidence="2" key="1">
    <citation type="submission" date="2020-11" db="EMBL/GenBank/DDBJ databases">
        <authorList>
            <person name="Whitehead M."/>
        </authorList>
    </citation>
    <scope>NUCLEOTIDE SEQUENCE</scope>
    <source>
        <strain evidence="2">EGII</strain>
    </source>
</reference>
<protein>
    <submittedName>
        <fullName evidence="2">(Mediterranean fruit fly) hypothetical protein</fullName>
    </submittedName>
</protein>
<evidence type="ECO:0000313" key="3">
    <source>
        <dbReference type="Proteomes" id="UP000606786"/>
    </source>
</evidence>
<proteinExistence type="predicted"/>
<organism evidence="2 3">
    <name type="scientific">Ceratitis capitata</name>
    <name type="common">Mediterranean fruit fly</name>
    <name type="synonym">Tephritis capitata</name>
    <dbReference type="NCBI Taxonomy" id="7213"/>
    <lineage>
        <taxon>Eukaryota</taxon>
        <taxon>Metazoa</taxon>
        <taxon>Ecdysozoa</taxon>
        <taxon>Arthropoda</taxon>
        <taxon>Hexapoda</taxon>
        <taxon>Insecta</taxon>
        <taxon>Pterygota</taxon>
        <taxon>Neoptera</taxon>
        <taxon>Endopterygota</taxon>
        <taxon>Diptera</taxon>
        <taxon>Brachycera</taxon>
        <taxon>Muscomorpha</taxon>
        <taxon>Tephritoidea</taxon>
        <taxon>Tephritidae</taxon>
        <taxon>Ceratitis</taxon>
        <taxon>Ceratitis</taxon>
    </lineage>
</organism>
<dbReference type="AlphaFoldDB" id="A0A811UE72"/>
<name>A0A811UE72_CERCA</name>
<keyword evidence="3" id="KW-1185">Reference proteome</keyword>